<sequence>MIELKAGEARLGLLPDVGGAIAYWRRGGMSFLHPVADPHLVAQRGRAVGGYPLVPFSNRIAHGRFGFEGQEYQLAPNFVGEDNVLHGNGWERRWRLDLLADDSATLELDHEPPGDPVAQWPFAYRALLRFDLRECGLSIGMMIENTDTRDQPVGLGFHPYFPRHNGLRLGFSAQSVWTSDDDHLPSLRVPAQGDWSFEKMRDVGGAAIDNCYAGWTRSAFLRWPRLGMSLTMEASDIFRHLVLYTPPGQPFIAVEPASNMNDAFNRPGVEDGGIHVLPPGGKLEGHVRMTVATC</sequence>
<dbReference type="GO" id="GO:0016853">
    <property type="term" value="F:isomerase activity"/>
    <property type="evidence" value="ECO:0007669"/>
    <property type="project" value="InterPro"/>
</dbReference>
<dbReference type="InterPro" id="IPR011013">
    <property type="entry name" value="Gal_mutarotase_sf_dom"/>
</dbReference>
<evidence type="ECO:0000313" key="2">
    <source>
        <dbReference type="Proteomes" id="UP000237344"/>
    </source>
</evidence>
<dbReference type="EMBL" id="POTC01000021">
    <property type="protein sequence ID" value="POF62589.1"/>
    <property type="molecule type" value="Genomic_DNA"/>
</dbReference>
<organism evidence="1 2">
    <name type="scientific">Novacetimonas maltaceti</name>
    <dbReference type="NCBI Taxonomy" id="1203393"/>
    <lineage>
        <taxon>Bacteria</taxon>
        <taxon>Pseudomonadati</taxon>
        <taxon>Pseudomonadota</taxon>
        <taxon>Alphaproteobacteria</taxon>
        <taxon>Acetobacterales</taxon>
        <taxon>Acetobacteraceae</taxon>
        <taxon>Novacetimonas</taxon>
    </lineage>
</organism>
<dbReference type="CDD" id="cd09021">
    <property type="entry name" value="Aldose_epim_Ec_YphB"/>
    <property type="match status" value="1"/>
</dbReference>
<dbReference type="OrthoDB" id="9796517at2"/>
<dbReference type="GO" id="GO:0005975">
    <property type="term" value="P:carbohydrate metabolic process"/>
    <property type="evidence" value="ECO:0007669"/>
    <property type="project" value="InterPro"/>
</dbReference>
<dbReference type="InterPro" id="IPR014718">
    <property type="entry name" value="GH-type_carb-bd"/>
</dbReference>
<dbReference type="RefSeq" id="WP_110095377.1">
    <property type="nucleotide sequence ID" value="NZ_NKUE01000001.1"/>
</dbReference>
<name>A0A2S3W147_9PROT</name>
<evidence type="ECO:0000313" key="1">
    <source>
        <dbReference type="EMBL" id="POF62589.1"/>
    </source>
</evidence>
<accession>A0A2S3W147</accession>
<gene>
    <name evidence="1" type="ORF">KMAL_17980</name>
</gene>
<reference evidence="1 2" key="1">
    <citation type="submission" date="2018-01" db="EMBL/GenBank/DDBJ databases">
        <title>Draft Genome Sequence of Komagataeibacter maltaceti LMG 1529, a Vinegar Producing Acetic Acid Bacterium Isolated from Malt Vinegar Brewery Acetifiers.</title>
        <authorList>
            <person name="Zhang Q."/>
            <person name="Hollensteiner J."/>
            <person name="Poehlein A."/>
            <person name="Daniel R."/>
        </authorList>
    </citation>
    <scope>NUCLEOTIDE SEQUENCE [LARGE SCALE GENOMIC DNA]</scope>
    <source>
        <strain evidence="1 2">LMG 1529</strain>
    </source>
</reference>
<dbReference type="Gene3D" id="2.70.98.10">
    <property type="match status" value="1"/>
</dbReference>
<comment type="caution">
    <text evidence="1">The sequence shown here is derived from an EMBL/GenBank/DDBJ whole genome shotgun (WGS) entry which is preliminary data.</text>
</comment>
<dbReference type="Proteomes" id="UP000237344">
    <property type="component" value="Unassembled WGS sequence"/>
</dbReference>
<protein>
    <submittedName>
        <fullName evidence="1">Aldose 1-epimerase</fullName>
    </submittedName>
</protein>
<dbReference type="AlphaFoldDB" id="A0A2S3W147"/>
<dbReference type="InterPro" id="IPR008183">
    <property type="entry name" value="Aldose_1/G6P_1-epimerase"/>
</dbReference>
<keyword evidence="2" id="KW-1185">Reference proteome</keyword>
<dbReference type="SUPFAM" id="SSF74650">
    <property type="entry name" value="Galactose mutarotase-like"/>
    <property type="match status" value="1"/>
</dbReference>
<dbReference type="GO" id="GO:0030246">
    <property type="term" value="F:carbohydrate binding"/>
    <property type="evidence" value="ECO:0007669"/>
    <property type="project" value="InterPro"/>
</dbReference>
<proteinExistence type="predicted"/>
<dbReference type="Pfam" id="PF01263">
    <property type="entry name" value="Aldose_epim"/>
    <property type="match status" value="1"/>
</dbReference>